<gene>
    <name evidence="4" type="ORF">HU200_013383</name>
</gene>
<feature type="transmembrane region" description="Helical" evidence="2">
    <location>
        <begin position="380"/>
        <end position="402"/>
    </location>
</feature>
<evidence type="ECO:0000313" key="5">
    <source>
        <dbReference type="Proteomes" id="UP000636709"/>
    </source>
</evidence>
<dbReference type="PANTHER" id="PTHR31325">
    <property type="entry name" value="OS01G0798800 PROTEIN-RELATED"/>
    <property type="match status" value="1"/>
</dbReference>
<feature type="transmembrane region" description="Helical" evidence="2">
    <location>
        <begin position="60"/>
        <end position="79"/>
    </location>
</feature>
<feature type="transmembrane region" description="Helical" evidence="2">
    <location>
        <begin position="340"/>
        <end position="359"/>
    </location>
</feature>
<name>A0A835KNV8_9POAL</name>
<feature type="transmembrane region" description="Helical" evidence="2">
    <location>
        <begin position="309"/>
        <end position="328"/>
    </location>
</feature>
<evidence type="ECO:0000313" key="4">
    <source>
        <dbReference type="EMBL" id="KAF8746366.1"/>
    </source>
</evidence>
<dbReference type="AlphaFoldDB" id="A0A835KNV8"/>
<dbReference type="Proteomes" id="UP000636709">
    <property type="component" value="Unassembled WGS sequence"/>
</dbReference>
<dbReference type="InterPro" id="IPR007658">
    <property type="entry name" value="DUF594"/>
</dbReference>
<evidence type="ECO:0000256" key="2">
    <source>
        <dbReference type="SAM" id="Phobius"/>
    </source>
</evidence>
<proteinExistence type="predicted"/>
<feature type="transmembrane region" description="Helical" evidence="2">
    <location>
        <begin position="121"/>
        <end position="140"/>
    </location>
</feature>
<dbReference type="OrthoDB" id="677696at2759"/>
<dbReference type="EMBL" id="JACEFO010001214">
    <property type="protein sequence ID" value="KAF8746366.1"/>
    <property type="molecule type" value="Genomic_DNA"/>
</dbReference>
<keyword evidence="5" id="KW-1185">Reference proteome</keyword>
<dbReference type="Pfam" id="PF13968">
    <property type="entry name" value="DUF4220"/>
    <property type="match status" value="1"/>
</dbReference>
<evidence type="ECO:0000259" key="3">
    <source>
        <dbReference type="Pfam" id="PF13968"/>
    </source>
</evidence>
<comment type="caution">
    <text evidence="4">The sequence shown here is derived from an EMBL/GenBank/DDBJ whole genome shotgun (WGS) entry which is preliminary data.</text>
</comment>
<feature type="region of interest" description="Disordered" evidence="1">
    <location>
        <begin position="723"/>
        <end position="755"/>
    </location>
</feature>
<feature type="transmembrane region" description="Helical" evidence="2">
    <location>
        <begin position="91"/>
        <end position="109"/>
    </location>
</feature>
<feature type="transmembrane region" description="Helical" evidence="2">
    <location>
        <begin position="146"/>
        <end position="163"/>
    </location>
</feature>
<keyword evidence="2" id="KW-0812">Transmembrane</keyword>
<evidence type="ECO:0000256" key="1">
    <source>
        <dbReference type="SAM" id="MobiDB-lite"/>
    </source>
</evidence>
<accession>A0A835KNV8</accession>
<dbReference type="InterPro" id="IPR025315">
    <property type="entry name" value="DUF4220"/>
</dbReference>
<sequence>MMQQQQHFSVRNATRAAVNWAATPVGRLVRVEVLVTLSCALLTLLVFLGSGRRYSRNAAFRAVVWSALMLSYPAVSYTIGLMQSASFHNDLMVVWACFLLGCADGIAACSVDDSDQQARLLFNQAAQVIYVFLLLLSYAGSLVLELKILLFVFWVLTVAKLGLRLQRLLSVGRDRVLTVDNGLITKYMEHEYELSVWPTNHDDNRKKSYRYVVTGEENLQDEHGEFKLIGTEEESDIVTVNDVFRHSESFSLSVSFALFKLLRRRLTGSPQYELHESVVHKVRTFFCELLDDDGDQRIRRRRDKNNHKMYRIIEAELGFLFDFFYSRYPSHKQSLIPETIVFATAAALSMSSLFSSTLMHYGAMSSSNSVPIIATRFDIWLARLVIFMFLILEAFQFLSLVLSDWHRVKRLCRLFLHMRRDTNQVKRLLSFWLFQAWNFRWTSRRYWSNTVGQYSLLHACIRSEISRLWLPGWMRRSLIRTSITTHRHLPDSVKDAIANELKNSLPAIVNQQQIVYYEAECMTLEESSGGRVIKMRIPKPTIGNILILHIATTICGWKQQQADQVHGKNNNRTEAQETASTISEYCAYLICYAPELITDNIYEAQLLLEGVQRRARRCLKDCHSEDDMYTKLASRFSKPKEEDDEYKAIVAQGVKLSELLTSKFPDEAGRWSLLAELWVKFLLSNVAPSNNIAAHVKRLASGGEFITHLWAFMTQGGFVKQPWVPCGDGTPSKDTQRDLEAGSPQEVQAGRPQDR</sequence>
<dbReference type="Pfam" id="PF04578">
    <property type="entry name" value="DUF594"/>
    <property type="match status" value="1"/>
</dbReference>
<organism evidence="4 5">
    <name type="scientific">Digitaria exilis</name>
    <dbReference type="NCBI Taxonomy" id="1010633"/>
    <lineage>
        <taxon>Eukaryota</taxon>
        <taxon>Viridiplantae</taxon>
        <taxon>Streptophyta</taxon>
        <taxon>Embryophyta</taxon>
        <taxon>Tracheophyta</taxon>
        <taxon>Spermatophyta</taxon>
        <taxon>Magnoliopsida</taxon>
        <taxon>Liliopsida</taxon>
        <taxon>Poales</taxon>
        <taxon>Poaceae</taxon>
        <taxon>PACMAD clade</taxon>
        <taxon>Panicoideae</taxon>
        <taxon>Panicodae</taxon>
        <taxon>Paniceae</taxon>
        <taxon>Anthephorinae</taxon>
        <taxon>Digitaria</taxon>
    </lineage>
</organism>
<keyword evidence="2" id="KW-0472">Membrane</keyword>
<reference evidence="4" key="1">
    <citation type="submission" date="2020-07" db="EMBL/GenBank/DDBJ databases">
        <title>Genome sequence and genetic diversity analysis of an under-domesticated orphan crop, white fonio (Digitaria exilis).</title>
        <authorList>
            <person name="Bennetzen J.L."/>
            <person name="Chen S."/>
            <person name="Ma X."/>
            <person name="Wang X."/>
            <person name="Yssel A.E.J."/>
            <person name="Chaluvadi S.R."/>
            <person name="Johnson M."/>
            <person name="Gangashetty P."/>
            <person name="Hamidou F."/>
            <person name="Sanogo M.D."/>
            <person name="Zwaenepoel A."/>
            <person name="Wallace J."/>
            <person name="Van De Peer Y."/>
            <person name="Van Deynze A."/>
        </authorList>
    </citation>
    <scope>NUCLEOTIDE SEQUENCE</scope>
    <source>
        <tissue evidence="4">Leaves</tissue>
    </source>
</reference>
<feature type="transmembrane region" description="Helical" evidence="2">
    <location>
        <begin position="28"/>
        <end position="48"/>
    </location>
</feature>
<protein>
    <recommendedName>
        <fullName evidence="3">DUF4220 domain-containing protein</fullName>
    </recommendedName>
</protein>
<keyword evidence="2" id="KW-1133">Transmembrane helix</keyword>
<feature type="domain" description="DUF4220" evidence="3">
    <location>
        <begin position="65"/>
        <end position="458"/>
    </location>
</feature>